<dbReference type="InterPro" id="IPR036754">
    <property type="entry name" value="YbaK/aa-tRNA-synt-asso_dom_sf"/>
</dbReference>
<accession>A0A645IC02</accession>
<dbReference type="CDD" id="cd04332">
    <property type="entry name" value="YbaK_like"/>
    <property type="match status" value="1"/>
</dbReference>
<evidence type="ECO:0000313" key="2">
    <source>
        <dbReference type="EMBL" id="MPN48818.1"/>
    </source>
</evidence>
<name>A0A645IC02_9ZZZZ</name>
<protein>
    <recommendedName>
        <fullName evidence="1">YbaK/aminoacyl-tRNA synthetase-associated domain-containing protein</fullName>
    </recommendedName>
</protein>
<dbReference type="GO" id="GO:0002161">
    <property type="term" value="F:aminoacyl-tRNA deacylase activity"/>
    <property type="evidence" value="ECO:0007669"/>
    <property type="project" value="InterPro"/>
</dbReference>
<dbReference type="SUPFAM" id="SSF55826">
    <property type="entry name" value="YbaK/ProRS associated domain"/>
    <property type="match status" value="1"/>
</dbReference>
<dbReference type="Pfam" id="PF04073">
    <property type="entry name" value="tRNA_edit"/>
    <property type="match status" value="1"/>
</dbReference>
<sequence length="91" mass="10168">MKEVTGEKLSIVTPEELEDKTSYVVGCATNFGYDSDVTLVIDEAIYNNEYLICSAGSSTQSFVIKTEDLKKIYATCDNKLIHVIVPRNQEQ</sequence>
<proteinExistence type="predicted"/>
<reference evidence="2" key="1">
    <citation type="submission" date="2019-08" db="EMBL/GenBank/DDBJ databases">
        <authorList>
            <person name="Kucharzyk K."/>
            <person name="Murdoch R.W."/>
            <person name="Higgins S."/>
            <person name="Loffler F."/>
        </authorList>
    </citation>
    <scope>NUCLEOTIDE SEQUENCE</scope>
</reference>
<evidence type="ECO:0000259" key="1">
    <source>
        <dbReference type="Pfam" id="PF04073"/>
    </source>
</evidence>
<gene>
    <name evidence="2" type="ORF">SDC9_196430</name>
</gene>
<dbReference type="InterPro" id="IPR007214">
    <property type="entry name" value="YbaK/aa-tRNA-synth-assoc-dom"/>
</dbReference>
<dbReference type="AlphaFoldDB" id="A0A645IC02"/>
<organism evidence="2">
    <name type="scientific">bioreactor metagenome</name>
    <dbReference type="NCBI Taxonomy" id="1076179"/>
    <lineage>
        <taxon>unclassified sequences</taxon>
        <taxon>metagenomes</taxon>
        <taxon>ecological metagenomes</taxon>
    </lineage>
</organism>
<feature type="domain" description="YbaK/aminoacyl-tRNA synthetase-associated" evidence="1">
    <location>
        <begin position="3"/>
        <end position="71"/>
    </location>
</feature>
<dbReference type="EMBL" id="VSSQ01111488">
    <property type="protein sequence ID" value="MPN48818.1"/>
    <property type="molecule type" value="Genomic_DNA"/>
</dbReference>
<dbReference type="Gene3D" id="3.90.960.10">
    <property type="entry name" value="YbaK/aminoacyl-tRNA synthetase-associated domain"/>
    <property type="match status" value="1"/>
</dbReference>
<comment type="caution">
    <text evidence="2">The sequence shown here is derived from an EMBL/GenBank/DDBJ whole genome shotgun (WGS) entry which is preliminary data.</text>
</comment>